<reference evidence="2" key="1">
    <citation type="submission" date="2021-08" db="EMBL/GenBank/DDBJ databases">
        <title>WGS assembly of Ceratopteris richardii.</title>
        <authorList>
            <person name="Marchant D.B."/>
            <person name="Chen G."/>
            <person name="Jenkins J."/>
            <person name="Shu S."/>
            <person name="Leebens-Mack J."/>
            <person name="Grimwood J."/>
            <person name="Schmutz J."/>
            <person name="Soltis P."/>
            <person name="Soltis D."/>
            <person name="Chen Z.-H."/>
        </authorList>
    </citation>
    <scope>NUCLEOTIDE SEQUENCE</scope>
    <source>
        <strain evidence="2">Whitten #5841</strain>
        <tissue evidence="2">Leaf</tissue>
    </source>
</reference>
<dbReference type="AlphaFoldDB" id="A0A8T2U3U9"/>
<feature type="compositionally biased region" description="Polar residues" evidence="1">
    <location>
        <begin position="1"/>
        <end position="14"/>
    </location>
</feature>
<feature type="region of interest" description="Disordered" evidence="1">
    <location>
        <begin position="1"/>
        <end position="72"/>
    </location>
</feature>
<feature type="region of interest" description="Disordered" evidence="1">
    <location>
        <begin position="138"/>
        <end position="157"/>
    </location>
</feature>
<gene>
    <name evidence="2" type="ORF">KP509_08G016500</name>
</gene>
<feature type="region of interest" description="Disordered" evidence="1">
    <location>
        <begin position="431"/>
        <end position="450"/>
    </location>
</feature>
<proteinExistence type="predicted"/>
<organism evidence="2 3">
    <name type="scientific">Ceratopteris richardii</name>
    <name type="common">Triangle waterfern</name>
    <dbReference type="NCBI Taxonomy" id="49495"/>
    <lineage>
        <taxon>Eukaryota</taxon>
        <taxon>Viridiplantae</taxon>
        <taxon>Streptophyta</taxon>
        <taxon>Embryophyta</taxon>
        <taxon>Tracheophyta</taxon>
        <taxon>Polypodiopsida</taxon>
        <taxon>Polypodiidae</taxon>
        <taxon>Polypodiales</taxon>
        <taxon>Pteridineae</taxon>
        <taxon>Pteridaceae</taxon>
        <taxon>Parkerioideae</taxon>
        <taxon>Ceratopteris</taxon>
    </lineage>
</organism>
<evidence type="ECO:0008006" key="4">
    <source>
        <dbReference type="Google" id="ProtNLM"/>
    </source>
</evidence>
<feature type="compositionally biased region" description="Basic and acidic residues" evidence="1">
    <location>
        <begin position="147"/>
        <end position="157"/>
    </location>
</feature>
<dbReference type="GO" id="GO:0005635">
    <property type="term" value="C:nuclear envelope"/>
    <property type="evidence" value="ECO:0007669"/>
    <property type="project" value="TreeGrafter"/>
</dbReference>
<protein>
    <recommendedName>
        <fullName evidence="4">Nuclear pore complex protein</fullName>
    </recommendedName>
</protein>
<dbReference type="GO" id="GO:0071763">
    <property type="term" value="P:nuclear membrane organization"/>
    <property type="evidence" value="ECO:0007669"/>
    <property type="project" value="TreeGrafter"/>
</dbReference>
<feature type="compositionally biased region" description="Basic and acidic residues" evidence="1">
    <location>
        <begin position="440"/>
        <end position="450"/>
    </location>
</feature>
<dbReference type="EMBL" id="CM035413">
    <property type="protein sequence ID" value="KAH7430821.1"/>
    <property type="molecule type" value="Genomic_DNA"/>
</dbReference>
<dbReference type="PANTHER" id="PTHR33416">
    <property type="entry name" value="NUCLEAR PORE COMPLEX PROTEIN NUP1"/>
    <property type="match status" value="1"/>
</dbReference>
<evidence type="ECO:0000256" key="1">
    <source>
        <dbReference type="SAM" id="MobiDB-lite"/>
    </source>
</evidence>
<feature type="compositionally biased region" description="Low complexity" evidence="1">
    <location>
        <begin position="62"/>
        <end position="72"/>
    </location>
</feature>
<sequence>MDFHSSPGSSSLLKNNLAAEKSEQDEPRIYSSSKAGGKVRSSRRGVKKSTPYDRPISGRHATIGGISSSDASTSSLASRIFGSASRVIASSASYFFPTLFGRKTLALTGNHSASESIIENNRQEGLQPVVDEKFEVGQKNSIDSEEDPHQERDTKKESDLAWVENTLKQKSWSREQVGRLNDLLYSQLKEQSPVVSSPVEAGIQPSHRTTGICDLNAYRDEGNVDASISEAQRWREELKRARSDCAPIEIARAYMGERTSSHSRLTRSFRGTAHQLDRVAELQPPPGLGLVEDRYRSLPVLTSRTRNPAIQSAKKGPLLDGEWMSVGPVRKSRYKLFHINSSPYARSSASVEPVAPRTFTSPPIQSSQTARKILDTLEMLSPSPRSKFPNEKHPEVLAPAILSSEVRENIHRGERFKFSSPGVTRVEFESFSKRSASANETKKESSFEDKDAGNIWSPLAIPMPAVQQNITDISHTAASTGADHTDQERSFSFHQPSLKPETSRTVAGKSLASRDIGRLPESSMASHISVMTVKAHHDVAIDRLHSNGQTLDGQQGSANFGTSWGSPFAFKLGSSDSAFPPRASQSASQQVDGSKINSESPFCMPGKLSAGVSSPIFSSISAVSSISSSAPTSTTVGSLGSLPVSAPLSIAKPAVLTSLAIETPSVPFTFSSPPALGSCITPTFSFSNAQSVNAFSEAFPSKTDDTNVTPVFNFTSPSGRHKFFANASENVSLPIPTFTFGAETVPGSLGKSTSGLNPTFPAGGGFLGTAAAHQESSGSVHQSIFSAGFVQNPVGPGSPVNFTSGPVESQKAGRKILRAKRKK</sequence>
<name>A0A8T2U3U9_CERRI</name>
<keyword evidence="3" id="KW-1185">Reference proteome</keyword>
<feature type="region of interest" description="Disordered" evidence="1">
    <location>
        <begin position="477"/>
        <end position="512"/>
    </location>
</feature>
<dbReference type="PANTHER" id="PTHR33416:SF20">
    <property type="entry name" value="NUCLEAR PORE COMPLEX PROTEIN NUP1"/>
    <property type="match status" value="1"/>
</dbReference>
<dbReference type="OrthoDB" id="653151at2759"/>
<comment type="caution">
    <text evidence="2">The sequence shown here is derived from an EMBL/GenBank/DDBJ whole genome shotgun (WGS) entry which is preliminary data.</text>
</comment>
<accession>A0A8T2U3U9</accession>
<evidence type="ECO:0000313" key="3">
    <source>
        <dbReference type="Proteomes" id="UP000825935"/>
    </source>
</evidence>
<feature type="region of interest" description="Disordered" evidence="1">
    <location>
        <begin position="797"/>
        <end position="823"/>
    </location>
</feature>
<dbReference type="Proteomes" id="UP000825935">
    <property type="component" value="Chromosome 8"/>
</dbReference>
<feature type="compositionally biased region" description="Basic residues" evidence="1">
    <location>
        <begin position="812"/>
        <end position="823"/>
    </location>
</feature>
<evidence type="ECO:0000313" key="2">
    <source>
        <dbReference type="EMBL" id="KAH7430821.1"/>
    </source>
</evidence>